<keyword evidence="6" id="KW-1185">Reference proteome</keyword>
<keyword evidence="2" id="KW-0863">Zinc-finger</keyword>
<feature type="domain" description="CCHC-type" evidence="4">
    <location>
        <begin position="9"/>
        <end position="25"/>
    </location>
</feature>
<dbReference type="GO" id="GO:0006397">
    <property type="term" value="P:mRNA processing"/>
    <property type="evidence" value="ECO:0007669"/>
    <property type="project" value="UniProtKB-KW"/>
</dbReference>
<dbReference type="Gene3D" id="4.10.60.10">
    <property type="entry name" value="Zinc finger, CCHC-type"/>
    <property type="match status" value="1"/>
</dbReference>
<keyword evidence="1" id="KW-0507">mRNA processing</keyword>
<dbReference type="InterPro" id="IPR001878">
    <property type="entry name" value="Znf_CCHC"/>
</dbReference>
<dbReference type="SMART" id="SM00343">
    <property type="entry name" value="ZnF_C2HC"/>
    <property type="match status" value="1"/>
</dbReference>
<evidence type="ECO:0000259" key="4">
    <source>
        <dbReference type="PROSITE" id="PS50158"/>
    </source>
</evidence>
<feature type="region of interest" description="Disordered" evidence="3">
    <location>
        <begin position="15"/>
        <end position="39"/>
    </location>
</feature>
<dbReference type="InterPro" id="IPR036875">
    <property type="entry name" value="Znf_CCHC_sf"/>
</dbReference>
<dbReference type="HOGENOM" id="CLU_624334_0_0_1"/>
<evidence type="ECO:0000313" key="6">
    <source>
        <dbReference type="Proteomes" id="UP000054279"/>
    </source>
</evidence>
<keyword evidence="2" id="KW-0862">Zinc</keyword>
<protein>
    <recommendedName>
        <fullName evidence="4">CCHC-type domain-containing protein</fullName>
    </recommendedName>
</protein>
<sequence length="439" mass="51367">MNELRAEGRCFNCRKEGHESRNCPDRRSAPSPRTSKVSSSSVRFAKLEKLAEQKREADIKIFGVRIAENQQDEFFKVQDSIYLVWLKRQLEDLYGPEGAIIAGQNPAERFKVISRQKNYVLSDSLWPGEPLILPKMYVIEAGFNLRLELEHKNNWKDKFLTETSEERQQICEIIKQKFFVTRGPVYLIKDVLRPEFEYFVTRHHLSNDNWDPVKIISQGILVGKNEESVEEVISERTQESIAEIRTVLLSYFGPEEAILHGFSKETRWIIRKMSNGFRIFDECYPDLHLIIPNEQTESGTIDIVEIYQKASLITEGQEFDWNTYMKIAQEEYQDQMSSMIWQIFMEHYNWPEDVRLHNGFEKRFTVTPYGEDYEVIDWTDVRITHLVKRADIESGTWSVEEILQWTESIRNASDSEWIPGSGESEGGEAHQDEMSIPSI</sequence>
<dbReference type="Proteomes" id="UP000054279">
    <property type="component" value="Unassembled WGS sequence"/>
</dbReference>
<dbReference type="PROSITE" id="PS50158">
    <property type="entry name" value="ZF_CCHC"/>
    <property type="match status" value="1"/>
</dbReference>
<dbReference type="GO" id="GO:0008270">
    <property type="term" value="F:zinc ion binding"/>
    <property type="evidence" value="ECO:0007669"/>
    <property type="project" value="UniProtKB-KW"/>
</dbReference>
<evidence type="ECO:0000256" key="3">
    <source>
        <dbReference type="SAM" id="MobiDB-lite"/>
    </source>
</evidence>
<dbReference type="GO" id="GO:0003676">
    <property type="term" value="F:nucleic acid binding"/>
    <property type="evidence" value="ECO:0007669"/>
    <property type="project" value="InterPro"/>
</dbReference>
<feature type="region of interest" description="Disordered" evidence="3">
    <location>
        <begin position="414"/>
        <end position="439"/>
    </location>
</feature>
<gene>
    <name evidence="5" type="ORF">M422DRAFT_277140</name>
</gene>
<proteinExistence type="predicted"/>
<dbReference type="SUPFAM" id="SSF57756">
    <property type="entry name" value="Retrovirus zinc finger-like domains"/>
    <property type="match status" value="1"/>
</dbReference>
<feature type="compositionally biased region" description="Basic and acidic residues" evidence="3">
    <location>
        <begin position="15"/>
        <end position="28"/>
    </location>
</feature>
<evidence type="ECO:0000256" key="2">
    <source>
        <dbReference type="PROSITE-ProRule" id="PRU00047"/>
    </source>
</evidence>
<feature type="compositionally biased region" description="Low complexity" evidence="3">
    <location>
        <begin position="29"/>
        <end position="39"/>
    </location>
</feature>
<accession>A0A0C9U0H5</accession>
<keyword evidence="2" id="KW-0479">Metal-binding</keyword>
<evidence type="ECO:0000256" key="1">
    <source>
        <dbReference type="ARBA" id="ARBA00022664"/>
    </source>
</evidence>
<name>A0A0C9U0H5_SPHS4</name>
<organism evidence="5 6">
    <name type="scientific">Sphaerobolus stellatus (strain SS14)</name>
    <dbReference type="NCBI Taxonomy" id="990650"/>
    <lineage>
        <taxon>Eukaryota</taxon>
        <taxon>Fungi</taxon>
        <taxon>Dikarya</taxon>
        <taxon>Basidiomycota</taxon>
        <taxon>Agaricomycotina</taxon>
        <taxon>Agaricomycetes</taxon>
        <taxon>Phallomycetidae</taxon>
        <taxon>Geastrales</taxon>
        <taxon>Sphaerobolaceae</taxon>
        <taxon>Sphaerobolus</taxon>
    </lineage>
</organism>
<evidence type="ECO:0000313" key="5">
    <source>
        <dbReference type="EMBL" id="KIJ22432.1"/>
    </source>
</evidence>
<reference evidence="5 6" key="1">
    <citation type="submission" date="2014-06" db="EMBL/GenBank/DDBJ databases">
        <title>Evolutionary Origins and Diversification of the Mycorrhizal Mutualists.</title>
        <authorList>
            <consortium name="DOE Joint Genome Institute"/>
            <consortium name="Mycorrhizal Genomics Consortium"/>
            <person name="Kohler A."/>
            <person name="Kuo A."/>
            <person name="Nagy L.G."/>
            <person name="Floudas D."/>
            <person name="Copeland A."/>
            <person name="Barry K.W."/>
            <person name="Cichocki N."/>
            <person name="Veneault-Fourrey C."/>
            <person name="LaButti K."/>
            <person name="Lindquist E.A."/>
            <person name="Lipzen A."/>
            <person name="Lundell T."/>
            <person name="Morin E."/>
            <person name="Murat C."/>
            <person name="Riley R."/>
            <person name="Ohm R."/>
            <person name="Sun H."/>
            <person name="Tunlid A."/>
            <person name="Henrissat B."/>
            <person name="Grigoriev I.V."/>
            <person name="Hibbett D.S."/>
            <person name="Martin F."/>
        </authorList>
    </citation>
    <scope>NUCLEOTIDE SEQUENCE [LARGE SCALE GENOMIC DNA]</scope>
    <source>
        <strain evidence="5 6">SS14</strain>
    </source>
</reference>
<dbReference type="EMBL" id="KN838254">
    <property type="protein sequence ID" value="KIJ22432.1"/>
    <property type="molecule type" value="Genomic_DNA"/>
</dbReference>
<dbReference type="AlphaFoldDB" id="A0A0C9U0H5"/>